<protein>
    <submittedName>
        <fullName evidence="1">Uncharacterized protein</fullName>
    </submittedName>
</protein>
<evidence type="ECO:0000313" key="1">
    <source>
        <dbReference type="EMBL" id="KFK23435.1"/>
    </source>
</evidence>
<reference evidence="2" key="1">
    <citation type="journal article" date="2015" name="Nat. Plants">
        <title>Genome expansion of Arabis alpina linked with retrotransposition and reduced symmetric DNA methylation.</title>
        <authorList>
            <person name="Willing E.M."/>
            <person name="Rawat V."/>
            <person name="Mandakova T."/>
            <person name="Maumus F."/>
            <person name="James G.V."/>
            <person name="Nordstroem K.J."/>
            <person name="Becker C."/>
            <person name="Warthmann N."/>
            <person name="Chica C."/>
            <person name="Szarzynska B."/>
            <person name="Zytnicki M."/>
            <person name="Albani M.C."/>
            <person name="Kiefer C."/>
            <person name="Bergonzi S."/>
            <person name="Castaings L."/>
            <person name="Mateos J.L."/>
            <person name="Berns M.C."/>
            <person name="Bujdoso N."/>
            <person name="Piofczyk T."/>
            <person name="de Lorenzo L."/>
            <person name="Barrero-Sicilia C."/>
            <person name="Mateos I."/>
            <person name="Piednoel M."/>
            <person name="Hagmann J."/>
            <person name="Chen-Min-Tao R."/>
            <person name="Iglesias-Fernandez R."/>
            <person name="Schuster S.C."/>
            <person name="Alonso-Blanco C."/>
            <person name="Roudier F."/>
            <person name="Carbonero P."/>
            <person name="Paz-Ares J."/>
            <person name="Davis S.J."/>
            <person name="Pecinka A."/>
            <person name="Quesneville H."/>
            <person name="Colot V."/>
            <person name="Lysak M.A."/>
            <person name="Weigel D."/>
            <person name="Coupland G."/>
            <person name="Schneeberger K."/>
        </authorList>
    </citation>
    <scope>NUCLEOTIDE SEQUENCE [LARGE SCALE GENOMIC DNA]</scope>
    <source>
        <strain evidence="2">cv. Pajares</strain>
    </source>
</reference>
<dbReference type="Gramene" id="KFK23435">
    <property type="protein sequence ID" value="KFK23435"/>
    <property type="gene ID" value="AALP_AAs72214U000100"/>
</dbReference>
<dbReference type="EMBL" id="KL979068">
    <property type="protein sequence ID" value="KFK23435.1"/>
    <property type="molecule type" value="Genomic_DNA"/>
</dbReference>
<keyword evidence="2" id="KW-1185">Reference proteome</keyword>
<proteinExistence type="predicted"/>
<gene>
    <name evidence="1" type="ORF">AALP_AAs72214U000100</name>
</gene>
<dbReference type="Proteomes" id="UP000029120">
    <property type="component" value="Unassembled WGS sequence"/>
</dbReference>
<organism evidence="1 2">
    <name type="scientific">Arabis alpina</name>
    <name type="common">Alpine rock-cress</name>
    <dbReference type="NCBI Taxonomy" id="50452"/>
    <lineage>
        <taxon>Eukaryota</taxon>
        <taxon>Viridiplantae</taxon>
        <taxon>Streptophyta</taxon>
        <taxon>Embryophyta</taxon>
        <taxon>Tracheophyta</taxon>
        <taxon>Spermatophyta</taxon>
        <taxon>Magnoliopsida</taxon>
        <taxon>eudicotyledons</taxon>
        <taxon>Gunneridae</taxon>
        <taxon>Pentapetalae</taxon>
        <taxon>rosids</taxon>
        <taxon>malvids</taxon>
        <taxon>Brassicales</taxon>
        <taxon>Brassicaceae</taxon>
        <taxon>Arabideae</taxon>
        <taxon>Arabis</taxon>
    </lineage>
</organism>
<dbReference type="AlphaFoldDB" id="A0A087G0N3"/>
<accession>A0A087G0N3</accession>
<sequence length="60" mass="6661">MSDASEVTNYTTSAAYYFDSYSHLVNLDAPSSLETVFLAPRISVSVSFVLSAWRKITYST</sequence>
<name>A0A087G0N3_ARAAL</name>
<evidence type="ECO:0000313" key="2">
    <source>
        <dbReference type="Proteomes" id="UP000029120"/>
    </source>
</evidence>